<keyword evidence="2" id="KW-0732">Signal</keyword>
<dbReference type="KEGG" id="nah:F5544_19380"/>
<dbReference type="AlphaFoldDB" id="A0A6G9YEZ2"/>
<protein>
    <submittedName>
        <fullName evidence="4">CocE/NonD family hydrolase</fullName>
    </submittedName>
</protein>
<name>A0A6G9YEZ2_9NOCA</name>
<dbReference type="Pfam" id="PF08530">
    <property type="entry name" value="PepX_C"/>
    <property type="match status" value="1"/>
</dbReference>
<dbReference type="Pfam" id="PF02129">
    <property type="entry name" value="Peptidase_S15"/>
    <property type="match status" value="1"/>
</dbReference>
<dbReference type="PANTHER" id="PTHR43056">
    <property type="entry name" value="PEPTIDASE S9 PROLYL OLIGOPEPTIDASE"/>
    <property type="match status" value="1"/>
</dbReference>
<dbReference type="Gene3D" id="2.60.120.260">
    <property type="entry name" value="Galactose-binding domain-like"/>
    <property type="match status" value="1"/>
</dbReference>
<sequence>MRAGYRAKWRAPKVFAAVVAAVVVTPSMTPTARADGGFTGIDGGQYAAAWRAAVDGAQPYPDISADLAVPITMDDGTVLKADIIRPARGNQVAQEKTPVILQMQGYGKVAMNLAQVLLHIPGIESVLLPWLASLNFPGSGLDGITDFTRQLDSGALQAAIQDFDLAKAGYTLVQVDLRGTGTSQGQWQVFGERERQDTAEVIDWINRQPWASGKVGTMGTSFTAITALQAADRNPPGLDAVFAYEGSADIINDIVGVGGGVGLGFLAFWLVAVNLAKMAPDVESVIAGKFDPAQQLQWLRDRLADPATMLDVVANAYTAQSVGQLTPRTREILDPDSGFRKGLKTNVANIKTPTFMVGAWFDIFGTTPTGTFNGIPLPETQKKLIMGDGYHSGTGVGGFGRPGMPPRLDVLQRAWFDKWLKGIDNGIDEYSPLTLKQQGGGWATGGTAFPRPEATYRRMYLNDTPSGTTQTSLYDGGLAADPRQGSVRDLTVAPGLASVCSRDTARILAGIPAIVVACTEDSRIWESNGLTFTSAAATEPTTISGPIAVHLNTVLDAIDGYWVATVNDVAPDGQSREIATGQLVTSLRQINEAASEKSANGDYTKPAYYLELERRQTVSPGEPVTMDIALTPVDAVLQPGHRLRVDVYASNFPKGAPPMPILADSQLKPQHLRLDPDAPSWVNIALNSDIPS</sequence>
<evidence type="ECO:0000256" key="1">
    <source>
        <dbReference type="ARBA" id="ARBA00022801"/>
    </source>
</evidence>
<evidence type="ECO:0000313" key="4">
    <source>
        <dbReference type="EMBL" id="QIS11744.1"/>
    </source>
</evidence>
<dbReference type="InterPro" id="IPR029058">
    <property type="entry name" value="AB_hydrolase_fold"/>
</dbReference>
<dbReference type="PANTHER" id="PTHR43056:SF10">
    <property type="entry name" value="COCE_NOND FAMILY, PUTATIVE (AFU_ORTHOLOGUE AFUA_7G00600)-RELATED"/>
    <property type="match status" value="1"/>
</dbReference>
<reference evidence="4 5" key="1">
    <citation type="journal article" date="2019" name="ACS Chem. Biol.">
        <title>Identification and Mobilization of a Cryptic Antibiotic Biosynthesis Gene Locus from a Human-Pathogenic Nocardia Isolate.</title>
        <authorList>
            <person name="Herisse M."/>
            <person name="Ishida K."/>
            <person name="Porter J.L."/>
            <person name="Howden B."/>
            <person name="Hertweck C."/>
            <person name="Stinear T.P."/>
            <person name="Pidot S.J."/>
        </authorList>
    </citation>
    <scope>NUCLEOTIDE SEQUENCE [LARGE SCALE GENOMIC DNA]</scope>
    <source>
        <strain evidence="4 5">AUSMDU00012717</strain>
    </source>
</reference>
<keyword evidence="1 4" id="KW-0378">Hydrolase</keyword>
<evidence type="ECO:0000256" key="2">
    <source>
        <dbReference type="SAM" id="SignalP"/>
    </source>
</evidence>
<feature type="chain" id="PRO_5026061618" evidence="2">
    <location>
        <begin position="35"/>
        <end position="692"/>
    </location>
</feature>
<dbReference type="RefSeq" id="WP_167474512.1">
    <property type="nucleotide sequence ID" value="NZ_CP046172.1"/>
</dbReference>
<dbReference type="InterPro" id="IPR000383">
    <property type="entry name" value="Xaa-Pro-like_dom"/>
</dbReference>
<dbReference type="NCBIfam" id="TIGR00976">
    <property type="entry name" value="CocE_NonD"/>
    <property type="match status" value="1"/>
</dbReference>
<gene>
    <name evidence="4" type="ORF">F5544_19380</name>
</gene>
<evidence type="ECO:0000259" key="3">
    <source>
        <dbReference type="SMART" id="SM00939"/>
    </source>
</evidence>
<dbReference type="GO" id="GO:0008239">
    <property type="term" value="F:dipeptidyl-peptidase activity"/>
    <property type="evidence" value="ECO:0007669"/>
    <property type="project" value="InterPro"/>
</dbReference>
<dbReference type="EMBL" id="CP046172">
    <property type="protein sequence ID" value="QIS11744.1"/>
    <property type="molecule type" value="Genomic_DNA"/>
</dbReference>
<dbReference type="InterPro" id="IPR008979">
    <property type="entry name" value="Galactose-bd-like_sf"/>
</dbReference>
<keyword evidence="5" id="KW-1185">Reference proteome</keyword>
<evidence type="ECO:0000313" key="5">
    <source>
        <dbReference type="Proteomes" id="UP000503540"/>
    </source>
</evidence>
<dbReference type="InterPro" id="IPR050585">
    <property type="entry name" value="Xaa-Pro_dipeptidyl-ppase/CocE"/>
</dbReference>
<dbReference type="SUPFAM" id="SSF53474">
    <property type="entry name" value="alpha/beta-Hydrolases"/>
    <property type="match status" value="1"/>
</dbReference>
<proteinExistence type="predicted"/>
<dbReference type="InterPro" id="IPR013736">
    <property type="entry name" value="Xaa-Pro_dipept_C"/>
</dbReference>
<accession>A0A6G9YEZ2</accession>
<dbReference type="Gene3D" id="3.40.50.1820">
    <property type="entry name" value="alpha/beta hydrolase"/>
    <property type="match status" value="1"/>
</dbReference>
<dbReference type="SUPFAM" id="SSF49785">
    <property type="entry name" value="Galactose-binding domain-like"/>
    <property type="match status" value="1"/>
</dbReference>
<dbReference type="InterPro" id="IPR005674">
    <property type="entry name" value="CocE/Ser_esterase"/>
</dbReference>
<feature type="signal peptide" evidence="2">
    <location>
        <begin position="1"/>
        <end position="34"/>
    </location>
</feature>
<dbReference type="Proteomes" id="UP000503540">
    <property type="component" value="Chromosome"/>
</dbReference>
<organism evidence="4 5">
    <name type="scientific">Nocardia arthritidis</name>
    <dbReference type="NCBI Taxonomy" id="228602"/>
    <lineage>
        <taxon>Bacteria</taxon>
        <taxon>Bacillati</taxon>
        <taxon>Actinomycetota</taxon>
        <taxon>Actinomycetes</taxon>
        <taxon>Mycobacteriales</taxon>
        <taxon>Nocardiaceae</taxon>
        <taxon>Nocardia</taxon>
    </lineage>
</organism>
<dbReference type="SMART" id="SM00939">
    <property type="entry name" value="PepX_C"/>
    <property type="match status" value="1"/>
</dbReference>
<feature type="domain" description="Xaa-Pro dipeptidyl-peptidase C-terminal" evidence="3">
    <location>
        <begin position="413"/>
        <end position="683"/>
    </location>
</feature>